<proteinExistence type="predicted"/>
<dbReference type="AlphaFoldDB" id="F0SSU8"/>
<evidence type="ECO:0000256" key="1">
    <source>
        <dbReference type="SAM" id="MobiDB-lite"/>
    </source>
</evidence>
<dbReference type="InterPro" id="IPR036388">
    <property type="entry name" value="WH-like_DNA-bd_sf"/>
</dbReference>
<gene>
    <name evidence="2" type="ordered locus">Plabr_3843</name>
</gene>
<accession>F0SSU8</accession>
<evidence type="ECO:0000313" key="2">
    <source>
        <dbReference type="EMBL" id="ADY61426.1"/>
    </source>
</evidence>
<feature type="region of interest" description="Disordered" evidence="1">
    <location>
        <begin position="87"/>
        <end position="109"/>
    </location>
</feature>
<dbReference type="eggNOG" id="COG2188">
    <property type="taxonomic scope" value="Bacteria"/>
</dbReference>
<protein>
    <submittedName>
        <fullName evidence="2">Regulatory protein GntR HTH</fullName>
    </submittedName>
</protein>
<dbReference type="Gene3D" id="1.10.10.10">
    <property type="entry name" value="Winged helix-like DNA-binding domain superfamily/Winged helix DNA-binding domain"/>
    <property type="match status" value="1"/>
</dbReference>
<dbReference type="EMBL" id="CP002546">
    <property type="protein sequence ID" value="ADY61426.1"/>
    <property type="molecule type" value="Genomic_DNA"/>
</dbReference>
<evidence type="ECO:0000313" key="3">
    <source>
        <dbReference type="Proteomes" id="UP000006860"/>
    </source>
</evidence>
<reference evidence="3" key="1">
    <citation type="submission" date="2011-02" db="EMBL/GenBank/DDBJ databases">
        <title>The complete genome of Planctomyces brasiliensis DSM 5305.</title>
        <authorList>
            <person name="Lucas S."/>
            <person name="Copeland A."/>
            <person name="Lapidus A."/>
            <person name="Bruce D."/>
            <person name="Goodwin L."/>
            <person name="Pitluck S."/>
            <person name="Kyrpides N."/>
            <person name="Mavromatis K."/>
            <person name="Pagani I."/>
            <person name="Ivanova N."/>
            <person name="Ovchinnikova G."/>
            <person name="Lu M."/>
            <person name="Detter J.C."/>
            <person name="Han C."/>
            <person name="Land M."/>
            <person name="Hauser L."/>
            <person name="Markowitz V."/>
            <person name="Cheng J.-F."/>
            <person name="Hugenholtz P."/>
            <person name="Woyke T."/>
            <person name="Wu D."/>
            <person name="Tindall B."/>
            <person name="Pomrenke H.G."/>
            <person name="Brambilla E."/>
            <person name="Klenk H.-P."/>
            <person name="Eisen J.A."/>
        </authorList>
    </citation>
    <scope>NUCLEOTIDE SEQUENCE [LARGE SCALE GENOMIC DNA]</scope>
    <source>
        <strain evidence="3">ATCC 49424 / DSM 5305 / JCM 21570 / NBRC 103401 / IFAM 1448</strain>
    </source>
</reference>
<organism evidence="2 3">
    <name type="scientific">Rubinisphaera brasiliensis (strain ATCC 49424 / DSM 5305 / JCM 21570 / IAM 15109 / NBRC 103401 / IFAM 1448)</name>
    <name type="common">Planctomyces brasiliensis</name>
    <dbReference type="NCBI Taxonomy" id="756272"/>
    <lineage>
        <taxon>Bacteria</taxon>
        <taxon>Pseudomonadati</taxon>
        <taxon>Planctomycetota</taxon>
        <taxon>Planctomycetia</taxon>
        <taxon>Planctomycetales</taxon>
        <taxon>Planctomycetaceae</taxon>
        <taxon>Rubinisphaera</taxon>
    </lineage>
</organism>
<dbReference type="Proteomes" id="UP000006860">
    <property type="component" value="Chromosome"/>
</dbReference>
<sequence>MALDRISEIEVLLHRQTAEETLVSEIVDPTSIVSSLNSLSDILADGDPSLANLIMSMHIDRIDVFDTNRVVMRMCKLGASPDTIEWFGGQPSESSPLPSHTEAETTQPRRRTRICTDLMDSEIPRLGVLAEMASDPNRFAGMPENWFWVDEFSIPEKSCWSKDNAQAVLARYQQIQAETGKKPSCNALAKEFGVSRPTIHKALDEAQAEGSDAPTSHRRKPTVKVKGNQEVEARIEMLHDSGMLEKDIAADIGVSRSSITGALTRLYEKRGIEKPDGRRERHRK</sequence>
<dbReference type="HOGENOM" id="CLU_979641_0_0_0"/>
<dbReference type="STRING" id="756272.Plabr_3843"/>
<dbReference type="KEGG" id="pbs:Plabr_3843"/>
<name>F0SSU8_RUBBR</name>
<keyword evidence="3" id="KW-1185">Reference proteome</keyword>